<comment type="caution">
    <text evidence="2">The sequence shown here is derived from an EMBL/GenBank/DDBJ whole genome shotgun (WGS) entry which is preliminary data.</text>
</comment>
<dbReference type="EMBL" id="BTSX01000006">
    <property type="protein sequence ID" value="GMT03872.1"/>
    <property type="molecule type" value="Genomic_DNA"/>
</dbReference>
<sequence length="379" mass="42634">PLKLHSFNMLATLPIFAFLLNTVVGEKFFDPTHGDFKKCGFSRASLLCDPDSVLSEAARVHLDNELKVMEPRTSSRKRHEKKGNCSLAGITPAVYIVKDGDEDKIEAITSFVKENWKLDKICANDMIIVLSANETQYHVYRNPNATHQTSLGPYDVAHYINREVDNLTAGRMDAALGNILQKTVKRATAKYPAWKRTTFPNPMRGEHTECGLNAAGPFCDPDDIFDDEERQVILANLAMFEEQTRHSPVASSHNTTSFCRDRGYTMGLAVMRRAEGGTQKKLTEMAHYATNTWKLDEKCGKHFVIAISLDDGFFAVTAPADSLMRMDKFTKYFEETGALFVRAEVRLALRGIFTSAAEDAHSGALFSLFNRRRRYVSRK</sequence>
<dbReference type="PANTHER" id="PTHR33748">
    <property type="entry name" value="PROTEIN CBG04600"/>
    <property type="match status" value="1"/>
</dbReference>
<evidence type="ECO:0000313" key="2">
    <source>
        <dbReference type="EMBL" id="GMT03872.1"/>
    </source>
</evidence>
<feature type="chain" id="PRO_5043585392" description="TPM domain-containing protein" evidence="1">
    <location>
        <begin position="26"/>
        <end position="379"/>
    </location>
</feature>
<reference evidence="2" key="1">
    <citation type="submission" date="2023-10" db="EMBL/GenBank/DDBJ databases">
        <title>Genome assembly of Pristionchus species.</title>
        <authorList>
            <person name="Yoshida K."/>
            <person name="Sommer R.J."/>
        </authorList>
    </citation>
    <scope>NUCLEOTIDE SEQUENCE</scope>
    <source>
        <strain evidence="2">RS0144</strain>
    </source>
</reference>
<evidence type="ECO:0000256" key="1">
    <source>
        <dbReference type="SAM" id="SignalP"/>
    </source>
</evidence>
<feature type="non-terminal residue" evidence="2">
    <location>
        <position position="1"/>
    </location>
</feature>
<feature type="non-terminal residue" evidence="2">
    <location>
        <position position="379"/>
    </location>
</feature>
<organism evidence="2 3">
    <name type="scientific">Pristionchus entomophagus</name>
    <dbReference type="NCBI Taxonomy" id="358040"/>
    <lineage>
        <taxon>Eukaryota</taxon>
        <taxon>Metazoa</taxon>
        <taxon>Ecdysozoa</taxon>
        <taxon>Nematoda</taxon>
        <taxon>Chromadorea</taxon>
        <taxon>Rhabditida</taxon>
        <taxon>Rhabditina</taxon>
        <taxon>Diplogasteromorpha</taxon>
        <taxon>Diplogasteroidea</taxon>
        <taxon>Neodiplogasteridae</taxon>
        <taxon>Pristionchus</taxon>
    </lineage>
</organism>
<dbReference type="InterPro" id="IPR033438">
    <property type="entry name" value="MOLO1"/>
</dbReference>
<keyword evidence="3" id="KW-1185">Reference proteome</keyword>
<dbReference type="AlphaFoldDB" id="A0AAV5UBE7"/>
<protein>
    <recommendedName>
        <fullName evidence="4">TPM domain-containing protein</fullName>
    </recommendedName>
</protein>
<feature type="signal peptide" evidence="1">
    <location>
        <begin position="1"/>
        <end position="25"/>
    </location>
</feature>
<proteinExistence type="predicted"/>
<dbReference type="GO" id="GO:0005892">
    <property type="term" value="C:acetylcholine-gated channel complex"/>
    <property type="evidence" value="ECO:0007669"/>
    <property type="project" value="InterPro"/>
</dbReference>
<dbReference type="PANTHER" id="PTHR33748:SF6">
    <property type="entry name" value="TPM_PHOSPHATASE DOMAIN-CONTAINING PROTEIN"/>
    <property type="match status" value="1"/>
</dbReference>
<evidence type="ECO:0000313" key="3">
    <source>
        <dbReference type="Proteomes" id="UP001432027"/>
    </source>
</evidence>
<name>A0AAV5UBE7_9BILA</name>
<dbReference type="Gene3D" id="3.10.310.50">
    <property type="match status" value="1"/>
</dbReference>
<gene>
    <name evidence="2" type="ORF">PENTCL1PPCAC_26046</name>
</gene>
<dbReference type="Pfam" id="PF17175">
    <property type="entry name" value="MOLO1"/>
    <property type="match status" value="2"/>
</dbReference>
<dbReference type="Proteomes" id="UP001432027">
    <property type="component" value="Unassembled WGS sequence"/>
</dbReference>
<evidence type="ECO:0008006" key="4">
    <source>
        <dbReference type="Google" id="ProtNLM"/>
    </source>
</evidence>
<keyword evidence="1" id="KW-0732">Signal</keyword>
<accession>A0AAV5UBE7</accession>